<dbReference type="PANTHER" id="PTHR42951">
    <property type="entry name" value="METALLO-BETA-LACTAMASE DOMAIN-CONTAINING"/>
    <property type="match status" value="1"/>
</dbReference>
<dbReference type="InterPro" id="IPR001279">
    <property type="entry name" value="Metallo-B-lactamas"/>
</dbReference>
<feature type="domain" description="Metallo-beta-lactamase" evidence="2">
    <location>
        <begin position="42"/>
        <end position="219"/>
    </location>
</feature>
<proteinExistence type="inferred from homology"/>
<dbReference type="InterPro" id="IPR036866">
    <property type="entry name" value="RibonucZ/Hydroxyglut_hydro"/>
</dbReference>
<protein>
    <submittedName>
        <fullName evidence="3">MBL fold metallo-hydrolase</fullName>
    </submittedName>
</protein>
<name>A0AA37U3V2_9RHOB</name>
<accession>A0AA37U3V2</accession>
<dbReference type="AlphaFoldDB" id="A0AA37U3V2"/>
<dbReference type="SUPFAM" id="SSF56281">
    <property type="entry name" value="Metallo-hydrolase/oxidoreductase"/>
    <property type="match status" value="1"/>
</dbReference>
<dbReference type="RefSeq" id="WP_284325405.1">
    <property type="nucleotide sequence ID" value="NZ_BSPP01000007.1"/>
</dbReference>
<evidence type="ECO:0000313" key="3">
    <source>
        <dbReference type="EMBL" id="GLS87234.1"/>
    </source>
</evidence>
<evidence type="ECO:0000256" key="1">
    <source>
        <dbReference type="ARBA" id="ARBA00005250"/>
    </source>
</evidence>
<keyword evidence="4" id="KW-1185">Reference proteome</keyword>
<dbReference type="GO" id="GO:0017001">
    <property type="term" value="P:antibiotic catabolic process"/>
    <property type="evidence" value="ECO:0007669"/>
    <property type="project" value="UniProtKB-ARBA"/>
</dbReference>
<comment type="caution">
    <text evidence="3">The sequence shown here is derived from an EMBL/GenBank/DDBJ whole genome shotgun (WGS) entry which is preliminary data.</text>
</comment>
<gene>
    <name evidence="3" type="ORF">GCM10010873_22080</name>
</gene>
<dbReference type="EMBL" id="BSPP01000007">
    <property type="protein sequence ID" value="GLS87234.1"/>
    <property type="molecule type" value="Genomic_DNA"/>
</dbReference>
<dbReference type="InterPro" id="IPR050855">
    <property type="entry name" value="NDM-1-like"/>
</dbReference>
<comment type="similarity">
    <text evidence="1">Belongs to the metallo-beta-lactamase superfamily. Class-B beta-lactamase family.</text>
</comment>
<dbReference type="PANTHER" id="PTHR42951:SF4">
    <property type="entry name" value="ACYL-COENZYME A THIOESTERASE MBLAC2"/>
    <property type="match status" value="1"/>
</dbReference>
<dbReference type="Proteomes" id="UP001157355">
    <property type="component" value="Unassembled WGS sequence"/>
</dbReference>
<dbReference type="Pfam" id="PF00753">
    <property type="entry name" value="Lactamase_B"/>
    <property type="match status" value="1"/>
</dbReference>
<dbReference type="SMART" id="SM00849">
    <property type="entry name" value="Lactamase_B"/>
    <property type="match status" value="1"/>
</dbReference>
<sequence length="293" mass="32088">MLSQLRVLEPHPGILAFYDGRVAGHRFAAEPNWVDDGALSLGIASYALIAGGQAIVYDSHVSVPHGRFIRSELERHGVTDIRVVLSHWHLDHVAGTEAFADCQVIANARTLGHLTARQAAIEAGTDHGLPVISPLILPDTVFEDRMRLDLGGEPVELISANIHSDDATVLWLPDRRILLAGDTVEDCVTYVGAPEEFDIHLRDLNRLAELGAEWVLPNHGAAEMIAQGGYNAKLLAATADYIRHLQAADPRPMAEIIAPWLKDGTLRYFEPYEAVHAQNRARVQAMRAAIHAL</sequence>
<evidence type="ECO:0000313" key="4">
    <source>
        <dbReference type="Proteomes" id="UP001157355"/>
    </source>
</evidence>
<reference evidence="3 4" key="1">
    <citation type="journal article" date="2014" name="Int. J. Syst. Evol. Microbiol.">
        <title>Complete genome sequence of Corynebacterium casei LMG S-19264T (=DSM 44701T), isolated from a smear-ripened cheese.</title>
        <authorList>
            <consortium name="US DOE Joint Genome Institute (JGI-PGF)"/>
            <person name="Walter F."/>
            <person name="Albersmeier A."/>
            <person name="Kalinowski J."/>
            <person name="Ruckert C."/>
        </authorList>
    </citation>
    <scope>NUCLEOTIDE SEQUENCE [LARGE SCALE GENOMIC DNA]</scope>
    <source>
        <strain evidence="3 4">NBRC 111766</strain>
    </source>
</reference>
<dbReference type="Gene3D" id="3.60.15.10">
    <property type="entry name" value="Ribonuclease Z/Hydroxyacylglutathione hydrolase-like"/>
    <property type="match status" value="1"/>
</dbReference>
<organism evidence="3 4">
    <name type="scientific">Cypionkella aquatica</name>
    <dbReference type="NCBI Taxonomy" id="1756042"/>
    <lineage>
        <taxon>Bacteria</taxon>
        <taxon>Pseudomonadati</taxon>
        <taxon>Pseudomonadota</taxon>
        <taxon>Alphaproteobacteria</taxon>
        <taxon>Rhodobacterales</taxon>
        <taxon>Paracoccaceae</taxon>
        <taxon>Cypionkella</taxon>
    </lineage>
</organism>
<evidence type="ECO:0000259" key="2">
    <source>
        <dbReference type="SMART" id="SM00849"/>
    </source>
</evidence>